<evidence type="ECO:0000313" key="3">
    <source>
        <dbReference type="Proteomes" id="UP000078295"/>
    </source>
</evidence>
<protein>
    <submittedName>
        <fullName evidence="2">Gamma-glutamyltranspeptidase</fullName>
        <ecNumber evidence="2">2.3.2.2</ecNumber>
    </submittedName>
</protein>
<dbReference type="EMBL" id="LXHQ01000008">
    <property type="protein sequence ID" value="OAV28107.1"/>
    <property type="molecule type" value="Genomic_DNA"/>
</dbReference>
<name>A0AB36DRE4_MORCA</name>
<dbReference type="Proteomes" id="UP000078295">
    <property type="component" value="Unassembled WGS sequence"/>
</dbReference>
<evidence type="ECO:0000256" key="1">
    <source>
        <dbReference type="ARBA" id="ARBA00009381"/>
    </source>
</evidence>
<dbReference type="SUPFAM" id="SSF56235">
    <property type="entry name" value="N-terminal nucleophile aminohydrolases (Ntn hydrolases)"/>
    <property type="match status" value="1"/>
</dbReference>
<organism evidence="2 3">
    <name type="scientific">Moraxella catarrhalis</name>
    <name type="common">Branhamella catarrhalis</name>
    <dbReference type="NCBI Taxonomy" id="480"/>
    <lineage>
        <taxon>Bacteria</taxon>
        <taxon>Pseudomonadati</taxon>
        <taxon>Pseudomonadota</taxon>
        <taxon>Gammaproteobacteria</taxon>
        <taxon>Moraxellales</taxon>
        <taxon>Moraxellaceae</taxon>
        <taxon>Moraxella</taxon>
    </lineage>
</organism>
<accession>A0AB36DRE4</accession>
<comment type="caution">
    <text evidence="2">The sequence shown here is derived from an EMBL/GenBank/DDBJ whole genome shotgun (WGS) entry which is preliminary data.</text>
</comment>
<sequence>MLYWDNTAKTLTTFDGRETAPMRAMPELFLDKDGKPLKFMEAVVGGRSVGTPAIPKLMETIHQRYGVLPWGKLFDMPIHLAKQGFEMSPRLAISVEQNQQHLARYPKTAAYFLPNGVPLQAGSLLKNLEFADSVQALAA</sequence>
<dbReference type="InterPro" id="IPR029055">
    <property type="entry name" value="Ntn_hydrolases_N"/>
</dbReference>
<dbReference type="InterPro" id="IPR051792">
    <property type="entry name" value="GGT_bact"/>
</dbReference>
<comment type="similarity">
    <text evidence="1">Belongs to the gamma-glutamyltransferase family.</text>
</comment>
<keyword evidence="2" id="KW-0808">Transferase</keyword>
<reference evidence="2 3" key="1">
    <citation type="journal article" date="2016" name="Genome Biol. Evol.">
        <title>Comparative Genomic Analyses of the Moraxella catarrhalis Serosensitive and Seroresistant Lineages Demonstrate Their Independent Evolution.</title>
        <authorList>
            <person name="Earl J.P."/>
            <person name="de Vries S.P."/>
            <person name="Ahmed A."/>
            <person name="Powell E."/>
            <person name="Schultz M.P."/>
            <person name="Hermans P.W."/>
            <person name="Hill D.J."/>
            <person name="Zhou Z."/>
            <person name="Constantinidou C.I."/>
            <person name="Hu F.Z."/>
            <person name="Bootsma H.J."/>
            <person name="Ehrlich G.D."/>
        </authorList>
    </citation>
    <scope>NUCLEOTIDE SEQUENCE [LARGE SCALE GENOMIC DNA]</scope>
    <source>
        <strain evidence="2 3">F23</strain>
    </source>
</reference>
<dbReference type="Pfam" id="PF01019">
    <property type="entry name" value="G_glu_transpept"/>
    <property type="match status" value="1"/>
</dbReference>
<dbReference type="PANTHER" id="PTHR43199">
    <property type="entry name" value="GLUTATHIONE HYDROLASE"/>
    <property type="match status" value="1"/>
</dbReference>
<dbReference type="AlphaFoldDB" id="A0AB36DRE4"/>
<dbReference type="GO" id="GO:0103068">
    <property type="term" value="F:leukotriene C4 gamma-glutamyl transferase activity"/>
    <property type="evidence" value="ECO:0007669"/>
    <property type="project" value="UniProtKB-EC"/>
</dbReference>
<gene>
    <name evidence="2" type="ORF">AO370_0270</name>
</gene>
<dbReference type="PANTHER" id="PTHR43199:SF1">
    <property type="entry name" value="GLUTATHIONE HYDROLASE PROENZYME"/>
    <property type="match status" value="1"/>
</dbReference>
<keyword evidence="2" id="KW-0012">Acyltransferase</keyword>
<dbReference type="PRINTS" id="PR01210">
    <property type="entry name" value="GGTRANSPTASE"/>
</dbReference>
<evidence type="ECO:0000313" key="2">
    <source>
        <dbReference type="EMBL" id="OAV28107.1"/>
    </source>
</evidence>
<dbReference type="EC" id="2.3.2.2" evidence="2"/>
<proteinExistence type="inferred from homology"/>